<feature type="compositionally biased region" description="Low complexity" evidence="2">
    <location>
        <begin position="29"/>
        <end position="52"/>
    </location>
</feature>
<dbReference type="InterPro" id="IPR018389">
    <property type="entry name" value="DctP_fam"/>
</dbReference>
<dbReference type="GO" id="GO:0030288">
    <property type="term" value="C:outer membrane-bounded periplasmic space"/>
    <property type="evidence" value="ECO:0007669"/>
    <property type="project" value="InterPro"/>
</dbReference>
<evidence type="ECO:0000313" key="5">
    <source>
        <dbReference type="Proteomes" id="UP000823863"/>
    </source>
</evidence>
<evidence type="ECO:0000256" key="3">
    <source>
        <dbReference type="SAM" id="SignalP"/>
    </source>
</evidence>
<dbReference type="PANTHER" id="PTHR33376:SF2">
    <property type="entry name" value="DICARBOXYLATE-BINDING PERIPLASMIC PROTEIN"/>
    <property type="match status" value="1"/>
</dbReference>
<dbReference type="NCBIfam" id="NF037995">
    <property type="entry name" value="TRAP_S1"/>
    <property type="match status" value="1"/>
</dbReference>
<dbReference type="PIRSF" id="PIRSF006470">
    <property type="entry name" value="DctB"/>
    <property type="match status" value="1"/>
</dbReference>
<feature type="signal peptide" evidence="3">
    <location>
        <begin position="1"/>
        <end position="18"/>
    </location>
</feature>
<dbReference type="Gene3D" id="3.40.190.170">
    <property type="entry name" value="Bacterial extracellular solute-binding protein, family 7"/>
    <property type="match status" value="1"/>
</dbReference>
<dbReference type="InterPro" id="IPR004682">
    <property type="entry name" value="TRAP_DctP"/>
</dbReference>
<keyword evidence="1 3" id="KW-0732">Signal</keyword>
<dbReference type="GO" id="GO:0055085">
    <property type="term" value="P:transmembrane transport"/>
    <property type="evidence" value="ECO:0007669"/>
    <property type="project" value="InterPro"/>
</dbReference>
<gene>
    <name evidence="4" type="ORF">H9931_08065</name>
</gene>
<dbReference type="PANTHER" id="PTHR33376">
    <property type="match status" value="1"/>
</dbReference>
<dbReference type="AlphaFoldDB" id="A0A9D2TFA2"/>
<protein>
    <submittedName>
        <fullName evidence="4">TRAP transporter substrate-binding protein</fullName>
    </submittedName>
</protein>
<sequence length="357" mass="39033">MKKILSVMLAAMMGVSLMGCSGGSASTETQASSAGTEQASESSQETQAASEGESMELKLATDAAEDYPTTMALISFADEVREKTNGRINIVVYPSSQLGDETAYMEQLTFGAVDIAKLSIGTISSLCKDLQVFGLPYIFKNSDEMWQVLESDIGTDMLKELNEYNIQGIGYTDCGSRCFYTTEPVQKLEDLKGMKIRVQSNDLMLAMTDALGCNSVNVAANEVYSAVQTGVVQGGENNANIYLSDSLYEVAPYYILDNHIISPDVICVNLDVWNSLSAEDQAIFNEAMANATAYQRQLWNEAVDQSLEKVKEGGATVFEPDEATLQEFQDAMAPVYEKYGTELQDWIDRINTELGNE</sequence>
<dbReference type="InterPro" id="IPR038404">
    <property type="entry name" value="TRAP_DctP_sf"/>
</dbReference>
<feature type="chain" id="PRO_5038723477" evidence="3">
    <location>
        <begin position="19"/>
        <end position="357"/>
    </location>
</feature>
<dbReference type="CDD" id="cd13671">
    <property type="entry name" value="PBP2_TRAP_SBP_like_3"/>
    <property type="match status" value="1"/>
</dbReference>
<name>A0A9D2TFA2_9FIRM</name>
<evidence type="ECO:0000313" key="4">
    <source>
        <dbReference type="EMBL" id="HJC66658.1"/>
    </source>
</evidence>
<reference evidence="4" key="2">
    <citation type="submission" date="2021-04" db="EMBL/GenBank/DDBJ databases">
        <authorList>
            <person name="Gilroy R."/>
        </authorList>
    </citation>
    <scope>NUCLEOTIDE SEQUENCE</scope>
    <source>
        <strain evidence="4">CHK198-12963</strain>
    </source>
</reference>
<dbReference type="EMBL" id="DWWB01000044">
    <property type="protein sequence ID" value="HJC66658.1"/>
    <property type="molecule type" value="Genomic_DNA"/>
</dbReference>
<accession>A0A9D2TFA2</accession>
<reference evidence="4" key="1">
    <citation type="journal article" date="2021" name="PeerJ">
        <title>Extensive microbial diversity within the chicken gut microbiome revealed by metagenomics and culture.</title>
        <authorList>
            <person name="Gilroy R."/>
            <person name="Ravi A."/>
            <person name="Getino M."/>
            <person name="Pursley I."/>
            <person name="Horton D.L."/>
            <person name="Alikhan N.F."/>
            <person name="Baker D."/>
            <person name="Gharbi K."/>
            <person name="Hall N."/>
            <person name="Watson M."/>
            <person name="Adriaenssens E.M."/>
            <person name="Foster-Nyarko E."/>
            <person name="Jarju S."/>
            <person name="Secka A."/>
            <person name="Antonio M."/>
            <person name="Oren A."/>
            <person name="Chaudhuri R.R."/>
            <person name="La Ragione R."/>
            <person name="Hildebrand F."/>
            <person name="Pallen M.J."/>
        </authorList>
    </citation>
    <scope>NUCLEOTIDE SEQUENCE</scope>
    <source>
        <strain evidence="4">CHK198-12963</strain>
    </source>
</reference>
<feature type="region of interest" description="Disordered" evidence="2">
    <location>
        <begin position="24"/>
        <end position="54"/>
    </location>
</feature>
<dbReference type="NCBIfam" id="TIGR00787">
    <property type="entry name" value="dctP"/>
    <property type="match status" value="1"/>
</dbReference>
<dbReference type="PROSITE" id="PS51257">
    <property type="entry name" value="PROKAR_LIPOPROTEIN"/>
    <property type="match status" value="1"/>
</dbReference>
<dbReference type="GO" id="GO:0030246">
    <property type="term" value="F:carbohydrate binding"/>
    <property type="evidence" value="ECO:0007669"/>
    <property type="project" value="TreeGrafter"/>
</dbReference>
<evidence type="ECO:0000256" key="1">
    <source>
        <dbReference type="ARBA" id="ARBA00022729"/>
    </source>
</evidence>
<proteinExistence type="predicted"/>
<dbReference type="Pfam" id="PF03480">
    <property type="entry name" value="DctP"/>
    <property type="match status" value="1"/>
</dbReference>
<comment type="caution">
    <text evidence="4">The sequence shown here is derived from an EMBL/GenBank/DDBJ whole genome shotgun (WGS) entry which is preliminary data.</text>
</comment>
<dbReference type="Proteomes" id="UP000823863">
    <property type="component" value="Unassembled WGS sequence"/>
</dbReference>
<evidence type="ECO:0000256" key="2">
    <source>
        <dbReference type="SAM" id="MobiDB-lite"/>
    </source>
</evidence>
<organism evidence="4 5">
    <name type="scientific">Candidatus Enterocloster excrementigallinarum</name>
    <dbReference type="NCBI Taxonomy" id="2838558"/>
    <lineage>
        <taxon>Bacteria</taxon>
        <taxon>Bacillati</taxon>
        <taxon>Bacillota</taxon>
        <taxon>Clostridia</taxon>
        <taxon>Lachnospirales</taxon>
        <taxon>Lachnospiraceae</taxon>
        <taxon>Enterocloster</taxon>
    </lineage>
</organism>